<evidence type="ECO:0000313" key="1">
    <source>
        <dbReference type="EMBL" id="RHK98164.1"/>
    </source>
</evidence>
<dbReference type="RefSeq" id="WP_118367421.1">
    <property type="nucleotide sequence ID" value="NZ_CABJDZ010000001.1"/>
</dbReference>
<dbReference type="Proteomes" id="UP000284267">
    <property type="component" value="Unassembled WGS sequence"/>
</dbReference>
<proteinExistence type="predicted"/>
<evidence type="ECO:0008006" key="3">
    <source>
        <dbReference type="Google" id="ProtNLM"/>
    </source>
</evidence>
<gene>
    <name evidence="1" type="ORF">DW040_02320</name>
</gene>
<name>A0A415HVA0_9FIRM</name>
<comment type="caution">
    <text evidence="1">The sequence shown here is derived from an EMBL/GenBank/DDBJ whole genome shotgun (WGS) entry which is preliminary data.</text>
</comment>
<protein>
    <recommendedName>
        <fullName evidence="3">HK97 gp10 family phage protein</fullName>
    </recommendedName>
</protein>
<evidence type="ECO:0000313" key="2">
    <source>
        <dbReference type="Proteomes" id="UP000284267"/>
    </source>
</evidence>
<accession>A0A415HVA0</accession>
<dbReference type="EMBL" id="QROE01000001">
    <property type="protein sequence ID" value="RHK98164.1"/>
    <property type="molecule type" value="Genomic_DNA"/>
</dbReference>
<reference evidence="1 2" key="1">
    <citation type="submission" date="2018-08" db="EMBL/GenBank/DDBJ databases">
        <title>A genome reference for cultivated species of the human gut microbiota.</title>
        <authorList>
            <person name="Zou Y."/>
            <person name="Xue W."/>
            <person name="Luo G."/>
        </authorList>
    </citation>
    <scope>NUCLEOTIDE SEQUENCE [LARGE SCALE GENOMIC DNA]</scope>
    <source>
        <strain evidence="1 2">AF39-4</strain>
    </source>
</reference>
<organism evidence="1 2">
    <name type="scientific">Blautia obeum</name>
    <dbReference type="NCBI Taxonomy" id="40520"/>
    <lineage>
        <taxon>Bacteria</taxon>
        <taxon>Bacillati</taxon>
        <taxon>Bacillota</taxon>
        <taxon>Clostridia</taxon>
        <taxon>Lachnospirales</taxon>
        <taxon>Lachnospiraceae</taxon>
        <taxon>Blautia</taxon>
    </lineage>
</organism>
<sequence>MGGSFSSWGALESALQAELESAMGQTESLCYLDAVKNTSDYRQVQPKVYVVTGQLENSARSTGVSGGGNRYTFDIYDDMAFNYDTGTWSTPKVFNVAEAGGLINPGGFWAKTEEDIQKNIDAVFGAHFG</sequence>
<dbReference type="AlphaFoldDB" id="A0A415HVA0"/>